<evidence type="ECO:0000256" key="1">
    <source>
        <dbReference type="SAM" id="SignalP"/>
    </source>
</evidence>
<dbReference type="EMBL" id="JBHUCM010000047">
    <property type="protein sequence ID" value="MFD1545343.1"/>
    <property type="molecule type" value="Genomic_DNA"/>
</dbReference>
<organism evidence="3 4">
    <name type="scientific">Nonomuraea guangzhouensis</name>
    <dbReference type="NCBI Taxonomy" id="1291555"/>
    <lineage>
        <taxon>Bacteria</taxon>
        <taxon>Bacillati</taxon>
        <taxon>Actinomycetota</taxon>
        <taxon>Actinomycetes</taxon>
        <taxon>Streptosporangiales</taxon>
        <taxon>Streptosporangiaceae</taxon>
        <taxon>Nonomuraea</taxon>
    </lineage>
</organism>
<dbReference type="InterPro" id="IPR036514">
    <property type="entry name" value="SGNH_hydro_sf"/>
</dbReference>
<evidence type="ECO:0000313" key="3">
    <source>
        <dbReference type="EMBL" id="MFD1545343.1"/>
    </source>
</evidence>
<proteinExistence type="predicted"/>
<accession>A0ABW4GSC0</accession>
<dbReference type="CDD" id="cd01830">
    <property type="entry name" value="XynE_like"/>
    <property type="match status" value="1"/>
</dbReference>
<dbReference type="Proteomes" id="UP001597097">
    <property type="component" value="Unassembled WGS sequence"/>
</dbReference>
<dbReference type="Pfam" id="PF13472">
    <property type="entry name" value="Lipase_GDSL_2"/>
    <property type="match status" value="1"/>
</dbReference>
<gene>
    <name evidence="3" type="ORF">ACFSJ0_50460</name>
</gene>
<feature type="domain" description="SGNH hydrolase-type esterase" evidence="2">
    <location>
        <begin position="202"/>
        <end position="394"/>
    </location>
</feature>
<keyword evidence="1" id="KW-0732">Signal</keyword>
<keyword evidence="3" id="KW-0378">Hydrolase</keyword>
<dbReference type="PANTHER" id="PTHR43784">
    <property type="entry name" value="GDSL-LIKE LIPASE/ACYLHYDROLASE, PUTATIVE (AFU_ORTHOLOGUE AFUA_2G00820)-RELATED"/>
    <property type="match status" value="1"/>
</dbReference>
<dbReference type="SUPFAM" id="SSF52266">
    <property type="entry name" value="SGNH hydrolase"/>
    <property type="match status" value="1"/>
</dbReference>
<dbReference type="Gene3D" id="3.40.50.1110">
    <property type="entry name" value="SGNH hydrolase"/>
    <property type="match status" value="1"/>
</dbReference>
<feature type="chain" id="PRO_5046636650" evidence="1">
    <location>
        <begin position="22"/>
        <end position="404"/>
    </location>
</feature>
<dbReference type="PANTHER" id="PTHR43784:SF2">
    <property type="entry name" value="GDSL-LIKE LIPASE_ACYLHYDROLASE, PUTATIVE (AFU_ORTHOLOGUE AFUA_2G00820)-RELATED"/>
    <property type="match status" value="1"/>
</dbReference>
<comment type="caution">
    <text evidence="3">The sequence shown here is derived from an EMBL/GenBank/DDBJ whole genome shotgun (WGS) entry which is preliminary data.</text>
</comment>
<dbReference type="RefSeq" id="WP_308127143.1">
    <property type="nucleotide sequence ID" value="NZ_JAHKRM010000013.1"/>
</dbReference>
<reference evidence="4" key="1">
    <citation type="journal article" date="2019" name="Int. J. Syst. Evol. Microbiol.">
        <title>The Global Catalogue of Microorganisms (GCM) 10K type strain sequencing project: providing services to taxonomists for standard genome sequencing and annotation.</title>
        <authorList>
            <consortium name="The Broad Institute Genomics Platform"/>
            <consortium name="The Broad Institute Genome Sequencing Center for Infectious Disease"/>
            <person name="Wu L."/>
            <person name="Ma J."/>
        </authorList>
    </citation>
    <scope>NUCLEOTIDE SEQUENCE [LARGE SCALE GENOMIC DNA]</scope>
    <source>
        <strain evidence="4">CGMCC 1.15399</strain>
    </source>
</reference>
<dbReference type="InterPro" id="IPR013830">
    <property type="entry name" value="SGNH_hydro"/>
</dbReference>
<dbReference type="InterPro" id="IPR053140">
    <property type="entry name" value="GDSL_Rv0518-like"/>
</dbReference>
<name>A0ABW4GSC0_9ACTN</name>
<sequence>MLRIATAAALIAALTTAPASADADTGRWTPAWATAAQQPSADVWYPTWAEKGFTNHSVRQVVRVTTGGSTLQIRLSNAYGSPLRLTGASVAKAGAGAAVQAGTLRPLTFAHATSVNLPTGRQAASDPVRLAVKAGERLTVTLYFQGATGPASYHNLAQTTSYRAVGDHTRDLGGTAFTETNSSWFYLSGVDVHGGGPAVATFGDSITDGYGATLDADNRYPDALARRLGGRRPVLNLGIAGNRLLSDSACLGERGLARFGRDVLDQPRVKTVIVLEGINDILLGLQEPTPCTTPATKVGAEDLITGYRQLIRAAHARGVRIIGGTLLPTKGYAYHSDEVERIRDAVNAWIRTSGEFDAAVDFERAVADPADPDRIRPAFDSGDHLHPNPAGYQAMADALDLHTL</sequence>
<evidence type="ECO:0000313" key="4">
    <source>
        <dbReference type="Proteomes" id="UP001597097"/>
    </source>
</evidence>
<keyword evidence="4" id="KW-1185">Reference proteome</keyword>
<protein>
    <submittedName>
        <fullName evidence="3">SGNH/GDSL hydrolase family protein</fullName>
    </submittedName>
</protein>
<evidence type="ECO:0000259" key="2">
    <source>
        <dbReference type="Pfam" id="PF13472"/>
    </source>
</evidence>
<feature type="signal peptide" evidence="1">
    <location>
        <begin position="1"/>
        <end position="21"/>
    </location>
</feature>
<dbReference type="GO" id="GO:0016787">
    <property type="term" value="F:hydrolase activity"/>
    <property type="evidence" value="ECO:0007669"/>
    <property type="project" value="UniProtKB-KW"/>
</dbReference>